<protein>
    <recommendedName>
        <fullName evidence="1">Replication-associated protein ORF2/G2P domain-containing protein</fullName>
    </recommendedName>
</protein>
<reference evidence="2" key="1">
    <citation type="submission" date="2019-11" db="EMBL/GenBank/DDBJ databases">
        <authorList>
            <person name="Feng L."/>
        </authorList>
    </citation>
    <scope>NUCLEOTIDE SEQUENCE</scope>
    <source>
        <strain evidence="2">FplautiiLFYP42</strain>
    </source>
</reference>
<feature type="domain" description="Replication-associated protein ORF2/G2P" evidence="1">
    <location>
        <begin position="72"/>
        <end position="170"/>
    </location>
</feature>
<dbReference type="Pfam" id="PF23343">
    <property type="entry name" value="REP_ORF2-G2P"/>
    <property type="match status" value="1"/>
</dbReference>
<accession>A0A6N3FYI4</accession>
<evidence type="ECO:0000313" key="2">
    <source>
        <dbReference type="EMBL" id="VYU56609.1"/>
    </source>
</evidence>
<name>A0A6N3FYI4_FLAPL</name>
<dbReference type="RefSeq" id="WP_156622048.1">
    <property type="nucleotide sequence ID" value="NZ_JADOZR010000006.1"/>
</dbReference>
<gene>
    <name evidence="2" type="ORF">FPLFYP42_02809</name>
</gene>
<dbReference type="EMBL" id="CACRUB010000047">
    <property type="protein sequence ID" value="VYU56609.1"/>
    <property type="molecule type" value="Genomic_DNA"/>
</dbReference>
<organism evidence="2">
    <name type="scientific">Flavonifractor plautii</name>
    <name type="common">Fusobacterium plautii</name>
    <dbReference type="NCBI Taxonomy" id="292800"/>
    <lineage>
        <taxon>Bacteria</taxon>
        <taxon>Bacillati</taxon>
        <taxon>Bacillota</taxon>
        <taxon>Clostridia</taxon>
        <taxon>Eubacteriales</taxon>
        <taxon>Oscillospiraceae</taxon>
        <taxon>Flavonifractor</taxon>
    </lineage>
</organism>
<proteinExistence type="predicted"/>
<dbReference type="InterPro" id="IPR056906">
    <property type="entry name" value="ORF2/G2P_dom"/>
</dbReference>
<dbReference type="AlphaFoldDB" id="A0A6N3FYI4"/>
<sequence length="255" mass="29581">MSEGPWYCTCQRAGPLVKECRAIRPRLARTDSREDRRDKNEIIRSPHSAVCRSQADRLELRLALFGFEGTHYTLTYDSVHLPRTFREAMATKRAFMARARRFNEGRPFDWITCVEGLHGDHRYHIHMVLRYSDFPPAVVRHLWRAGEVDDEPVLMPTGGYRRLAEYLTKERTDGIIIPIGRRPWNCSRSLSQQMPPPERWRDESGVIDIPDDVLWARRGERSNSFGAYAYASYIQSNSFFNLSRASACAQARDQS</sequence>
<evidence type="ECO:0000259" key="1">
    <source>
        <dbReference type="Pfam" id="PF23343"/>
    </source>
</evidence>